<comment type="caution">
    <text evidence="2">The sequence shown here is derived from an EMBL/GenBank/DDBJ whole genome shotgun (WGS) entry which is preliminary data.</text>
</comment>
<keyword evidence="1" id="KW-0732">Signal</keyword>
<dbReference type="GeneID" id="70186763"/>
<accession>A0A9P8XXE6</accession>
<dbReference type="AlphaFoldDB" id="A0A9P8XXE6"/>
<evidence type="ECO:0000313" key="3">
    <source>
        <dbReference type="Proteomes" id="UP000756346"/>
    </source>
</evidence>
<proteinExistence type="predicted"/>
<evidence type="ECO:0000313" key="2">
    <source>
        <dbReference type="EMBL" id="KAH7020790.1"/>
    </source>
</evidence>
<reference evidence="2" key="1">
    <citation type="journal article" date="2021" name="Nat. Commun.">
        <title>Genetic determinants of endophytism in the Arabidopsis root mycobiome.</title>
        <authorList>
            <person name="Mesny F."/>
            <person name="Miyauchi S."/>
            <person name="Thiergart T."/>
            <person name="Pickel B."/>
            <person name="Atanasova L."/>
            <person name="Karlsson M."/>
            <person name="Huettel B."/>
            <person name="Barry K.W."/>
            <person name="Haridas S."/>
            <person name="Chen C."/>
            <person name="Bauer D."/>
            <person name="Andreopoulos W."/>
            <person name="Pangilinan J."/>
            <person name="LaButti K."/>
            <person name="Riley R."/>
            <person name="Lipzen A."/>
            <person name="Clum A."/>
            <person name="Drula E."/>
            <person name="Henrissat B."/>
            <person name="Kohler A."/>
            <person name="Grigoriev I.V."/>
            <person name="Martin F.M."/>
            <person name="Hacquard S."/>
        </authorList>
    </citation>
    <scope>NUCLEOTIDE SEQUENCE</scope>
    <source>
        <strain evidence="2">MPI-CAGE-CH-0230</strain>
    </source>
</reference>
<feature type="chain" id="PRO_5040494512" evidence="1">
    <location>
        <begin position="21"/>
        <end position="197"/>
    </location>
</feature>
<sequence>MVATLHIATALAGLLATVGAIDVRYYTTPGTGNTITCNGGYSQCTGLSPDVCCYYSGSRTVAFAAIPTEWRIQARFYGGENCSGEQRNDYSNGRDNICWALNGIYVKGAGYGFVNKRSEAEITAATGAGNKKCVRPDLLVFETGESYQLDTLTESQYAEMLCDVNYADLIFPTYSTSIHMAGGNATDVPASFSAFRR</sequence>
<organism evidence="2 3">
    <name type="scientific">Microdochium trichocladiopsis</name>
    <dbReference type="NCBI Taxonomy" id="1682393"/>
    <lineage>
        <taxon>Eukaryota</taxon>
        <taxon>Fungi</taxon>
        <taxon>Dikarya</taxon>
        <taxon>Ascomycota</taxon>
        <taxon>Pezizomycotina</taxon>
        <taxon>Sordariomycetes</taxon>
        <taxon>Xylariomycetidae</taxon>
        <taxon>Xylariales</taxon>
        <taxon>Microdochiaceae</taxon>
        <taxon>Microdochium</taxon>
    </lineage>
</organism>
<name>A0A9P8XXE6_9PEZI</name>
<dbReference type="OrthoDB" id="4767799at2759"/>
<dbReference type="Proteomes" id="UP000756346">
    <property type="component" value="Unassembled WGS sequence"/>
</dbReference>
<gene>
    <name evidence="2" type="ORF">B0I36DRAFT_353534</name>
</gene>
<dbReference type="RefSeq" id="XP_046006991.1">
    <property type="nucleotide sequence ID" value="XM_046157217.1"/>
</dbReference>
<protein>
    <submittedName>
        <fullName evidence="2">Uncharacterized protein</fullName>
    </submittedName>
</protein>
<dbReference type="EMBL" id="JAGTJQ010000010">
    <property type="protein sequence ID" value="KAH7020790.1"/>
    <property type="molecule type" value="Genomic_DNA"/>
</dbReference>
<feature type="signal peptide" evidence="1">
    <location>
        <begin position="1"/>
        <end position="20"/>
    </location>
</feature>
<evidence type="ECO:0000256" key="1">
    <source>
        <dbReference type="SAM" id="SignalP"/>
    </source>
</evidence>
<keyword evidence="3" id="KW-1185">Reference proteome</keyword>